<keyword evidence="1" id="KW-0274">FAD</keyword>
<dbReference type="PANTHER" id="PTHR13914">
    <property type="entry name" value="PROLINE OXIDASE"/>
    <property type="match status" value="1"/>
</dbReference>
<reference evidence="2" key="2">
    <citation type="submission" date="2025-09" db="UniProtKB">
        <authorList>
            <consortium name="Ensembl"/>
        </authorList>
    </citation>
    <scope>IDENTIFICATION</scope>
</reference>
<name>A0A3B4ATU3_9GOBI</name>
<dbReference type="Ensembl" id="ENSPMGT00000021329.1">
    <property type="protein sequence ID" value="ENSPMGP00000020014.1"/>
    <property type="gene ID" value="ENSPMGG00000016212.1"/>
</dbReference>
<comment type="cofactor">
    <cofactor evidence="1">
        <name>FAD</name>
        <dbReference type="ChEBI" id="CHEBI:57692"/>
    </cofactor>
</comment>
<comment type="similarity">
    <text evidence="1">Belongs to the proline oxidase family.</text>
</comment>
<dbReference type="GO" id="GO:0005739">
    <property type="term" value="C:mitochondrion"/>
    <property type="evidence" value="ECO:0007669"/>
    <property type="project" value="TreeGrafter"/>
</dbReference>
<reference evidence="2" key="1">
    <citation type="submission" date="2025-08" db="UniProtKB">
        <authorList>
            <consortium name="Ensembl"/>
        </authorList>
    </citation>
    <scope>IDENTIFICATION</scope>
</reference>
<dbReference type="GO" id="GO:0071949">
    <property type="term" value="F:FAD binding"/>
    <property type="evidence" value="ECO:0007669"/>
    <property type="project" value="TreeGrafter"/>
</dbReference>
<dbReference type="AlphaFoldDB" id="A0A3B4ATU3"/>
<accession>A0A3B4ATU3</accession>
<comment type="catalytic activity">
    <reaction evidence="1">
        <text>L-proline + a quinone = (S)-1-pyrroline-5-carboxylate + a quinol + H(+)</text>
        <dbReference type="Rhea" id="RHEA:23784"/>
        <dbReference type="ChEBI" id="CHEBI:15378"/>
        <dbReference type="ChEBI" id="CHEBI:17388"/>
        <dbReference type="ChEBI" id="CHEBI:24646"/>
        <dbReference type="ChEBI" id="CHEBI:60039"/>
        <dbReference type="ChEBI" id="CHEBI:132124"/>
        <dbReference type="EC" id="1.5.5.2"/>
    </reaction>
</comment>
<keyword evidence="1" id="KW-0285">Flavoprotein</keyword>
<evidence type="ECO:0000313" key="2">
    <source>
        <dbReference type="Ensembl" id="ENSPMGP00000020014.1"/>
    </source>
</evidence>
<proteinExistence type="inferred from homology"/>
<keyword evidence="1" id="KW-0642">Proline metabolism</keyword>
<sequence>NISSLAHVVLQVLPAAGWWQIDFENTKEAYRSKKNLELLRSLFDLLCFCVLNVLLFQLMDLSRRVLGQRLFEKMMKMTFYGQFVAGEDHNSIKPLRSLILCYQTDLCQEQTKPKGQRSAQNVSIYFWLNIHSCSN</sequence>
<evidence type="ECO:0000313" key="3">
    <source>
        <dbReference type="Proteomes" id="UP000261520"/>
    </source>
</evidence>
<dbReference type="STRING" id="409849.ENSPMGP00000020014"/>
<organism evidence="2 3">
    <name type="scientific">Periophthalmus magnuspinnatus</name>
    <dbReference type="NCBI Taxonomy" id="409849"/>
    <lineage>
        <taxon>Eukaryota</taxon>
        <taxon>Metazoa</taxon>
        <taxon>Chordata</taxon>
        <taxon>Craniata</taxon>
        <taxon>Vertebrata</taxon>
        <taxon>Euteleostomi</taxon>
        <taxon>Actinopterygii</taxon>
        <taxon>Neopterygii</taxon>
        <taxon>Teleostei</taxon>
        <taxon>Neoteleostei</taxon>
        <taxon>Acanthomorphata</taxon>
        <taxon>Gobiaria</taxon>
        <taxon>Gobiiformes</taxon>
        <taxon>Gobioidei</taxon>
        <taxon>Gobiidae</taxon>
        <taxon>Oxudercinae</taxon>
        <taxon>Periophthalmus</taxon>
    </lineage>
</organism>
<dbReference type="GO" id="GO:0004657">
    <property type="term" value="F:proline dehydrogenase activity"/>
    <property type="evidence" value="ECO:0007669"/>
    <property type="project" value="UniProtKB-EC"/>
</dbReference>
<dbReference type="Proteomes" id="UP000261520">
    <property type="component" value="Unplaced"/>
</dbReference>
<dbReference type="EC" id="1.5.5.2" evidence="1"/>
<protein>
    <recommendedName>
        <fullName evidence="1">Proline dehydrogenase</fullName>
        <ecNumber evidence="1">1.5.5.2</ecNumber>
    </recommendedName>
</protein>
<dbReference type="InterPro" id="IPR015659">
    <property type="entry name" value="Proline_oxidase"/>
</dbReference>
<dbReference type="PANTHER" id="PTHR13914:SF0">
    <property type="entry name" value="PROLINE DEHYDROGENASE 1, MITOCHONDRIAL"/>
    <property type="match status" value="1"/>
</dbReference>
<keyword evidence="1" id="KW-0560">Oxidoreductase</keyword>
<comment type="function">
    <text evidence="1">Converts proline to delta-1-pyrroline-5-carboxylate.</text>
</comment>
<dbReference type="GO" id="GO:0010133">
    <property type="term" value="P:L-proline catabolic process to L-glutamate"/>
    <property type="evidence" value="ECO:0007669"/>
    <property type="project" value="TreeGrafter"/>
</dbReference>
<keyword evidence="3" id="KW-1185">Reference proteome</keyword>
<evidence type="ECO:0000256" key="1">
    <source>
        <dbReference type="RuleBase" id="RU364054"/>
    </source>
</evidence>